<feature type="region of interest" description="Disordered" evidence="1">
    <location>
        <begin position="124"/>
        <end position="143"/>
    </location>
</feature>
<comment type="caution">
    <text evidence="2">The sequence shown here is derived from an EMBL/GenBank/DDBJ whole genome shotgun (WGS) entry which is preliminary data.</text>
</comment>
<evidence type="ECO:0000256" key="1">
    <source>
        <dbReference type="SAM" id="MobiDB-lite"/>
    </source>
</evidence>
<dbReference type="Proteomes" id="UP000265703">
    <property type="component" value="Unassembled WGS sequence"/>
</dbReference>
<sequence>MKSHLNSAQGSLDKRKSIWRKRFLIFLTGILVEEEEQKIYDDNSKTRFEIATLLVQQRCARPLDGVVLLEKHPPEAKSFWENFELERQLAIKEDIFDKKSQIDALNVLDASRSQKSNEYIGKVNSRAESADTSSGQKRKKKIYPSRKRINNRSTRLFQKSFCYFTKS</sequence>
<reference evidence="2 3" key="1">
    <citation type="submission" date="2018-06" db="EMBL/GenBank/DDBJ databases">
        <title>Comparative genomics reveals the genomic features of Rhizophagus irregularis, R. cerebriforme, R. diaphanum and Gigaspora rosea, and their symbiotic lifestyle signature.</title>
        <authorList>
            <person name="Morin E."/>
            <person name="San Clemente H."/>
            <person name="Chen E.C.H."/>
            <person name="De La Providencia I."/>
            <person name="Hainaut M."/>
            <person name="Kuo A."/>
            <person name="Kohler A."/>
            <person name="Murat C."/>
            <person name="Tang N."/>
            <person name="Roy S."/>
            <person name="Loubradou J."/>
            <person name="Henrissat B."/>
            <person name="Grigoriev I.V."/>
            <person name="Corradi N."/>
            <person name="Roux C."/>
            <person name="Martin F.M."/>
        </authorList>
    </citation>
    <scope>NUCLEOTIDE SEQUENCE [LARGE SCALE GENOMIC DNA]</scope>
    <source>
        <strain evidence="2 3">DAOM 227022</strain>
    </source>
</reference>
<proteinExistence type="predicted"/>
<accession>A0A397SI48</accession>
<name>A0A397SI48_9GLOM</name>
<keyword evidence="3" id="KW-1185">Reference proteome</keyword>
<dbReference type="EMBL" id="QKYT01000501">
    <property type="protein sequence ID" value="RIA84326.1"/>
    <property type="molecule type" value="Genomic_DNA"/>
</dbReference>
<dbReference type="AlphaFoldDB" id="A0A397SI48"/>
<organism evidence="2 3">
    <name type="scientific">Glomus cerebriforme</name>
    <dbReference type="NCBI Taxonomy" id="658196"/>
    <lineage>
        <taxon>Eukaryota</taxon>
        <taxon>Fungi</taxon>
        <taxon>Fungi incertae sedis</taxon>
        <taxon>Mucoromycota</taxon>
        <taxon>Glomeromycotina</taxon>
        <taxon>Glomeromycetes</taxon>
        <taxon>Glomerales</taxon>
        <taxon>Glomeraceae</taxon>
        <taxon>Glomus</taxon>
    </lineage>
</organism>
<protein>
    <submittedName>
        <fullName evidence="2">Uncharacterized protein</fullName>
    </submittedName>
</protein>
<gene>
    <name evidence="2" type="ORF">C1645_742413</name>
</gene>
<dbReference type="OrthoDB" id="2443838at2759"/>
<evidence type="ECO:0000313" key="3">
    <source>
        <dbReference type="Proteomes" id="UP000265703"/>
    </source>
</evidence>
<feature type="compositionally biased region" description="Polar residues" evidence="1">
    <location>
        <begin position="126"/>
        <end position="135"/>
    </location>
</feature>
<evidence type="ECO:0000313" key="2">
    <source>
        <dbReference type="EMBL" id="RIA84326.1"/>
    </source>
</evidence>